<reference evidence="3 4" key="1">
    <citation type="submission" date="2016-03" db="EMBL/GenBank/DDBJ databases">
        <title>Deep-sea bacteria in the southern Pacific.</title>
        <authorList>
            <person name="Tang K."/>
        </authorList>
    </citation>
    <scope>NUCLEOTIDE SEQUENCE [LARGE SCALE GENOMIC DNA]</scope>
    <source>
        <strain evidence="3 4">JLT2016</strain>
    </source>
</reference>
<dbReference type="PANTHER" id="PTHR37828">
    <property type="entry name" value="GSR2449 PROTEIN"/>
    <property type="match status" value="1"/>
</dbReference>
<dbReference type="EMBL" id="CP014796">
    <property type="protein sequence ID" value="APX22735.1"/>
    <property type="molecule type" value="Genomic_DNA"/>
</dbReference>
<feature type="domain" description="YCII-related" evidence="2">
    <location>
        <begin position="16"/>
        <end position="90"/>
    </location>
</feature>
<keyword evidence="4" id="KW-1185">Reference proteome</keyword>
<dbReference type="RefSeq" id="WP_083697775.1">
    <property type="nucleotide sequence ID" value="NZ_BMEW01000004.1"/>
</dbReference>
<dbReference type="KEGG" id="tpro:Ga0080559_TMP1939"/>
<protein>
    <recommendedName>
        <fullName evidence="2">YCII-related domain-containing protein</fullName>
    </recommendedName>
</protein>
<comment type="similarity">
    <text evidence="1">Belongs to the YciI family.</text>
</comment>
<dbReference type="OrthoDB" id="9814407at2"/>
<gene>
    <name evidence="3" type="ORF">Ga0080559_TMP1939</name>
</gene>
<sequence length="100" mass="10836">MSLIPEGHGLFVIDIEYTVPFEQIEPVLAPHMDFVKQCYAEGRFLVSGPKDPRTGGIVIATGPSRDEIEALMARDPFVEAGVVTVTITPFSASNRHPALA</sequence>
<accession>A0A1U7D3T7</accession>
<organism evidence="3 4">
    <name type="scientific">Salipiger profundus</name>
    <dbReference type="NCBI Taxonomy" id="1229727"/>
    <lineage>
        <taxon>Bacteria</taxon>
        <taxon>Pseudomonadati</taxon>
        <taxon>Pseudomonadota</taxon>
        <taxon>Alphaproteobacteria</taxon>
        <taxon>Rhodobacterales</taxon>
        <taxon>Roseobacteraceae</taxon>
        <taxon>Salipiger</taxon>
    </lineage>
</organism>
<name>A0A1U7D3T7_9RHOB</name>
<dbReference type="InterPro" id="IPR011008">
    <property type="entry name" value="Dimeric_a/b-barrel"/>
</dbReference>
<dbReference type="Pfam" id="PF03795">
    <property type="entry name" value="YCII"/>
    <property type="match status" value="1"/>
</dbReference>
<dbReference type="InterPro" id="IPR005545">
    <property type="entry name" value="YCII"/>
</dbReference>
<dbReference type="Gene3D" id="3.30.70.1060">
    <property type="entry name" value="Dimeric alpha+beta barrel"/>
    <property type="match status" value="1"/>
</dbReference>
<evidence type="ECO:0000313" key="4">
    <source>
        <dbReference type="Proteomes" id="UP000186559"/>
    </source>
</evidence>
<dbReference type="AlphaFoldDB" id="A0A1U7D3T7"/>
<dbReference type="PANTHER" id="PTHR37828:SF1">
    <property type="entry name" value="YCII-RELATED DOMAIN-CONTAINING PROTEIN"/>
    <property type="match status" value="1"/>
</dbReference>
<dbReference type="STRING" id="1229727.Ga0080559_TMP1939"/>
<evidence type="ECO:0000259" key="2">
    <source>
        <dbReference type="Pfam" id="PF03795"/>
    </source>
</evidence>
<proteinExistence type="inferred from homology"/>
<evidence type="ECO:0000313" key="3">
    <source>
        <dbReference type="EMBL" id="APX22735.1"/>
    </source>
</evidence>
<dbReference type="Proteomes" id="UP000186559">
    <property type="component" value="Chromosome"/>
</dbReference>
<dbReference type="SUPFAM" id="SSF54909">
    <property type="entry name" value="Dimeric alpha+beta barrel"/>
    <property type="match status" value="1"/>
</dbReference>
<evidence type="ECO:0000256" key="1">
    <source>
        <dbReference type="ARBA" id="ARBA00007689"/>
    </source>
</evidence>